<proteinExistence type="predicted"/>
<dbReference type="EMBL" id="QTSX02006405">
    <property type="protein sequence ID" value="KAJ9055254.1"/>
    <property type="molecule type" value="Genomic_DNA"/>
</dbReference>
<evidence type="ECO:0000313" key="1">
    <source>
        <dbReference type="EMBL" id="KAJ9055254.1"/>
    </source>
</evidence>
<organism evidence="1 2">
    <name type="scientific">Entomophthora muscae</name>
    <dbReference type="NCBI Taxonomy" id="34485"/>
    <lineage>
        <taxon>Eukaryota</taxon>
        <taxon>Fungi</taxon>
        <taxon>Fungi incertae sedis</taxon>
        <taxon>Zoopagomycota</taxon>
        <taxon>Entomophthoromycotina</taxon>
        <taxon>Entomophthoromycetes</taxon>
        <taxon>Entomophthorales</taxon>
        <taxon>Entomophthoraceae</taxon>
        <taxon>Entomophthora</taxon>
    </lineage>
</organism>
<evidence type="ECO:0000313" key="2">
    <source>
        <dbReference type="Proteomes" id="UP001165960"/>
    </source>
</evidence>
<accession>A0ACC2RYT8</accession>
<comment type="caution">
    <text evidence="1">The sequence shown here is derived from an EMBL/GenBank/DDBJ whole genome shotgun (WGS) entry which is preliminary data.</text>
</comment>
<gene>
    <name evidence="1" type="ORF">DSO57_1005664</name>
</gene>
<sequence length="127" mass="14167">MRQTSPGFTNVIVLDNIGLHKVADILEEFPSINTSIAVGPQQLATANMRLLFLPACLPFLNPIKEDFGWLKQVFKQVTPTGTEDLFDLLQAGIHTLPAETVACRTHHFENGVFCISDFESQKNKIKQ</sequence>
<reference evidence="1" key="1">
    <citation type="submission" date="2022-04" db="EMBL/GenBank/DDBJ databases">
        <title>Genome of the entomopathogenic fungus Entomophthora muscae.</title>
        <authorList>
            <person name="Elya C."/>
            <person name="Lovett B.R."/>
            <person name="Lee E."/>
            <person name="Macias A.M."/>
            <person name="Hajek A.E."/>
            <person name="De Bivort B.L."/>
            <person name="Kasson M.T."/>
            <person name="De Fine Licht H.H."/>
            <person name="Stajich J.E."/>
        </authorList>
    </citation>
    <scope>NUCLEOTIDE SEQUENCE</scope>
    <source>
        <strain evidence="1">Berkeley</strain>
    </source>
</reference>
<keyword evidence="2" id="KW-1185">Reference proteome</keyword>
<name>A0ACC2RYT8_9FUNG</name>
<dbReference type="Proteomes" id="UP001165960">
    <property type="component" value="Unassembled WGS sequence"/>
</dbReference>
<protein>
    <submittedName>
        <fullName evidence="1">Uncharacterized protein</fullName>
    </submittedName>
</protein>